<dbReference type="Proteomes" id="UP000004528">
    <property type="component" value="Unassembled WGS sequence"/>
</dbReference>
<dbReference type="HOGENOM" id="CLU_2830193_0_0_9"/>
<proteinExistence type="predicted"/>
<dbReference type="RefSeq" id="WP_002827648.1">
    <property type="nucleotide sequence ID" value="NZ_GG697128.1"/>
</dbReference>
<feature type="transmembrane region" description="Helical" evidence="1">
    <location>
        <begin position="46"/>
        <end position="61"/>
    </location>
</feature>
<protein>
    <submittedName>
        <fullName evidence="2">Uncharacterized protein</fullName>
    </submittedName>
</protein>
<evidence type="ECO:0000313" key="2">
    <source>
        <dbReference type="EMBL" id="EER74004.1"/>
    </source>
</evidence>
<feature type="transmembrane region" description="Helical" evidence="1">
    <location>
        <begin position="7"/>
        <end position="26"/>
    </location>
</feature>
<organism evidence="2 3">
    <name type="scientific">Weissella paramesenteroides ATCC 33313</name>
    <dbReference type="NCBI Taxonomy" id="585506"/>
    <lineage>
        <taxon>Bacteria</taxon>
        <taxon>Bacillati</taxon>
        <taxon>Bacillota</taxon>
        <taxon>Bacilli</taxon>
        <taxon>Lactobacillales</taxon>
        <taxon>Lactobacillaceae</taxon>
        <taxon>Weissella</taxon>
    </lineage>
</organism>
<evidence type="ECO:0000256" key="1">
    <source>
        <dbReference type="SAM" id="Phobius"/>
    </source>
</evidence>
<dbReference type="EMBL" id="ACKU01000033">
    <property type="protein sequence ID" value="EER74004.1"/>
    <property type="molecule type" value="Genomic_DNA"/>
</dbReference>
<sequence length="66" mass="7805">MKKIWRVLYGMEDIFAVIGYLCYFWGVLDIVSTTLTWSWSWGNVQSLWYTLVMGWLCIQFAKKNSG</sequence>
<dbReference type="AlphaFoldDB" id="C5RCT5"/>
<evidence type="ECO:0000313" key="3">
    <source>
        <dbReference type="Proteomes" id="UP000004528"/>
    </source>
</evidence>
<keyword evidence="1" id="KW-0812">Transmembrane</keyword>
<dbReference type="STRING" id="585506.HMPREF0877_1802"/>
<reference evidence="2 3" key="1">
    <citation type="submission" date="2009-04" db="EMBL/GenBank/DDBJ databases">
        <authorList>
            <person name="Qin X."/>
            <person name="Bachman B."/>
            <person name="Battles P."/>
            <person name="Bell A."/>
            <person name="Bess C."/>
            <person name="Bickham C."/>
            <person name="Chaboub L."/>
            <person name="Chen D."/>
            <person name="Coyle M."/>
            <person name="Deiros D.R."/>
            <person name="Dinh H."/>
            <person name="Forbes L."/>
            <person name="Fowler G."/>
            <person name="Francisco L."/>
            <person name="Fu Q."/>
            <person name="Gubbala S."/>
            <person name="Hale W."/>
            <person name="Han Y."/>
            <person name="Hemphill L."/>
            <person name="Highlander S.K."/>
            <person name="Hirani K."/>
            <person name="Hogues M."/>
            <person name="Jackson L."/>
            <person name="Jakkamsetti A."/>
            <person name="Javaid M."/>
            <person name="Jiang H."/>
            <person name="Korchina V."/>
            <person name="Kovar C."/>
            <person name="Lara F."/>
            <person name="Lee S."/>
            <person name="Mata R."/>
            <person name="Mathew T."/>
            <person name="Moen C."/>
            <person name="Morales K."/>
            <person name="Munidasa M."/>
            <person name="Nazareth L."/>
            <person name="Ngo R."/>
            <person name="Nguyen L."/>
            <person name="Okwuonu G."/>
            <person name="Ongeri F."/>
            <person name="Patil S."/>
            <person name="Petrosino J."/>
            <person name="Pham C."/>
            <person name="Pham P."/>
            <person name="Pu L.-L."/>
            <person name="Puazo M."/>
            <person name="Raj R."/>
            <person name="Reid J."/>
            <person name="Rouhana J."/>
            <person name="Saada N."/>
            <person name="Shang Y."/>
            <person name="Simmons D."/>
            <person name="Thornton R."/>
            <person name="Warren J."/>
            <person name="Weissenberger G."/>
            <person name="Zhang J."/>
            <person name="Zhang L."/>
            <person name="Zhou C."/>
            <person name="Zhu D."/>
            <person name="Muzny D."/>
            <person name="Worley K."/>
            <person name="Gibbs R."/>
        </authorList>
    </citation>
    <scope>NUCLEOTIDE SEQUENCE [LARGE SCALE GENOMIC DNA]</scope>
    <source>
        <strain evidence="2 3">ATCC 33313</strain>
    </source>
</reference>
<name>C5RCT5_WEIPA</name>
<keyword evidence="1" id="KW-1133">Transmembrane helix</keyword>
<keyword evidence="3" id="KW-1185">Reference proteome</keyword>
<accession>C5RCT5</accession>
<gene>
    <name evidence="2" type="ORF">HMPREF0877_1802</name>
</gene>
<keyword evidence="1" id="KW-0472">Membrane</keyword>
<comment type="caution">
    <text evidence="2">The sequence shown here is derived from an EMBL/GenBank/DDBJ whole genome shotgun (WGS) entry which is preliminary data.</text>
</comment>